<feature type="binding site" evidence="15">
    <location>
        <position position="466"/>
    </location>
    <ligand>
        <name>Mg(2+)</name>
        <dbReference type="ChEBI" id="CHEBI:18420"/>
        <note>shared with alpha subunit</note>
    </ligand>
</feature>
<comment type="subunit">
    <text evidence="3 15">Tetramer of two alpha and two beta subunits.</text>
</comment>
<evidence type="ECO:0000256" key="7">
    <source>
        <dbReference type="ARBA" id="ARBA00022723"/>
    </source>
</evidence>
<dbReference type="Pfam" id="PF03147">
    <property type="entry name" value="FDX-ACB"/>
    <property type="match status" value="1"/>
</dbReference>
<evidence type="ECO:0000256" key="12">
    <source>
        <dbReference type="ARBA" id="ARBA00022917"/>
    </source>
</evidence>
<keyword evidence="21" id="KW-1185">Reference proteome</keyword>
<dbReference type="PROSITE" id="PS51483">
    <property type="entry name" value="B5"/>
    <property type="match status" value="1"/>
</dbReference>
<dbReference type="InterPro" id="IPR041616">
    <property type="entry name" value="PheRS_beta_core"/>
</dbReference>
<dbReference type="CDD" id="cd02796">
    <property type="entry name" value="tRNA_bind_bactPheRS"/>
    <property type="match status" value="1"/>
</dbReference>
<dbReference type="EC" id="6.1.1.20" evidence="15"/>
<dbReference type="InterPro" id="IPR005147">
    <property type="entry name" value="tRNA_synthase_B5-dom"/>
</dbReference>
<dbReference type="HAMAP" id="MF_00283">
    <property type="entry name" value="Phe_tRNA_synth_beta1"/>
    <property type="match status" value="1"/>
</dbReference>
<dbReference type="OrthoDB" id="9805455at2"/>
<dbReference type="InterPro" id="IPR009061">
    <property type="entry name" value="DNA-bd_dom_put_sf"/>
</dbReference>
<comment type="similarity">
    <text evidence="2 15">Belongs to the phenylalanyl-tRNA synthetase beta subunit family. Type 1 subfamily.</text>
</comment>
<dbReference type="GO" id="GO:0005524">
    <property type="term" value="F:ATP binding"/>
    <property type="evidence" value="ECO:0007669"/>
    <property type="project" value="UniProtKB-UniRule"/>
</dbReference>
<dbReference type="Gene3D" id="3.30.56.10">
    <property type="match status" value="2"/>
</dbReference>
<reference evidence="20 21" key="1">
    <citation type="submission" date="2019-02" db="EMBL/GenBank/DDBJ databases">
        <authorList>
            <person name="Manzano-Marin A."/>
            <person name="Manzano-Marin A."/>
        </authorList>
    </citation>
    <scope>NUCLEOTIDE SEQUENCE [LARGE SCALE GENOMIC DNA]</scope>
    <source>
        <strain evidence="20 21">ErCipseudotaxifoliae</strain>
    </source>
</reference>
<keyword evidence="7 15" id="KW-0479">Metal-binding</keyword>
<evidence type="ECO:0000256" key="15">
    <source>
        <dbReference type="HAMAP-Rule" id="MF_00283"/>
    </source>
</evidence>
<dbReference type="KEGG" id="ehd:ERCIPSTX3056_122"/>
<dbReference type="AlphaFoldDB" id="A0A451DJ33"/>
<dbReference type="Pfam" id="PF17759">
    <property type="entry name" value="tRNA_synthFbeta"/>
    <property type="match status" value="1"/>
</dbReference>
<evidence type="ECO:0000256" key="11">
    <source>
        <dbReference type="ARBA" id="ARBA00022884"/>
    </source>
</evidence>
<organism evidence="20 21">
    <name type="scientific">Candidatus Erwinia haradaeae</name>
    <dbReference type="NCBI Taxonomy" id="1922217"/>
    <lineage>
        <taxon>Bacteria</taxon>
        <taxon>Pseudomonadati</taxon>
        <taxon>Pseudomonadota</taxon>
        <taxon>Gammaproteobacteria</taxon>
        <taxon>Enterobacterales</taxon>
        <taxon>Erwiniaceae</taxon>
        <taxon>Erwinia</taxon>
    </lineage>
</organism>
<dbReference type="Pfam" id="PF03484">
    <property type="entry name" value="B5"/>
    <property type="match status" value="1"/>
</dbReference>
<dbReference type="SUPFAM" id="SSF56037">
    <property type="entry name" value="PheT/TilS domain"/>
    <property type="match status" value="1"/>
</dbReference>
<sequence>MKISELWLREWVNPTINSLELCNQMVMAGLEVNNREPVSPNFHRVLIGEVVKCVRHPHSNTLYITTIDIGASNVLNVISSAVNCRQGLKVAVAPVGAILPGHCAIQKTKLHGEISEGILCSFSKLGIPIEQEGIIELPTNASVGTDLRQYLQLEDHIIEISIPANRADCLSIMGIARDVSVISRTPLYESKVTPIFSAVPNLISIHVDTPEDCPRYLARIIKKVNIQASTPLWMREKLRRCGVNSLSPVLDVTNYVLLELGQPIHTFDLEKIQGDLSIRYAKKGESVIHLENGTVRLDGNTLVVADEEKILAIAGIAVSKHASVTIQTQDLLLESAFFRPSSIVGRARRYGLHSDTGSRFERGVDSKLQYKALERVTSLLLTICGGSPGPVIDITHDSALPLPNIINLYRKNLDRLIGHCIPHKTVTDILERLGFMILTRQDHDHWKVIAPSWRFDIAIEVDVVEEVMRIYGYNQIPNMPVQASLVMSQYCKKDFPLQRVKELLIDKGYQEAITYSFVDPKIQSMLHPKQEGLRLLRPVSRDMSVMRLSLFSGLLGAVLYNQHRQQSRIRLFESGLRFVPDISAPYSIRQELMLSGVISGDRYSEHWDLERSEVDFYDLKGDVESIFDMQHKLYQIKFIRELNPAFHPGQCAAMYINTDYIGCIGVLHPEIERNLGLKGRIVVFELIWNRILDSIVPHVLPVSRFPANRRDISIVVEEHILAGDILRECKKVRDKYIIDVNLFDVYRGNKVAPGFKSFTISVIVQATTRTLEDYEITNTITKCIAALKNRFNARLRV</sequence>
<dbReference type="GO" id="GO:0000287">
    <property type="term" value="F:magnesium ion binding"/>
    <property type="evidence" value="ECO:0007669"/>
    <property type="project" value="UniProtKB-UniRule"/>
</dbReference>
<dbReference type="InterPro" id="IPR005121">
    <property type="entry name" value="Fdx_antiC-bd"/>
</dbReference>
<comment type="cofactor">
    <cofactor evidence="15">
        <name>Mg(2+)</name>
        <dbReference type="ChEBI" id="CHEBI:18420"/>
    </cofactor>
    <text evidence="15">Binds 2 magnesium ions per tetramer.</text>
</comment>
<evidence type="ECO:0000259" key="18">
    <source>
        <dbReference type="PROSITE" id="PS51447"/>
    </source>
</evidence>
<dbReference type="Gene3D" id="3.30.70.380">
    <property type="entry name" value="Ferrodoxin-fold anticodon-binding domain"/>
    <property type="match status" value="1"/>
</dbReference>
<dbReference type="InterPro" id="IPR045060">
    <property type="entry name" value="Phe-tRNA-ligase_IIc_bsu"/>
</dbReference>
<dbReference type="SUPFAM" id="SSF46955">
    <property type="entry name" value="Putative DNA-binding domain"/>
    <property type="match status" value="1"/>
</dbReference>
<keyword evidence="10 15" id="KW-0460">Magnesium</keyword>
<dbReference type="GO" id="GO:0006432">
    <property type="term" value="P:phenylalanyl-tRNA aminoacylation"/>
    <property type="evidence" value="ECO:0007669"/>
    <property type="project" value="UniProtKB-UniRule"/>
</dbReference>
<proteinExistence type="inferred from homology"/>
<dbReference type="SMART" id="SM00874">
    <property type="entry name" value="B5"/>
    <property type="match status" value="1"/>
</dbReference>
<dbReference type="SMART" id="SM00896">
    <property type="entry name" value="FDX-ACB"/>
    <property type="match status" value="1"/>
</dbReference>
<feature type="binding site" evidence="15">
    <location>
        <position position="465"/>
    </location>
    <ligand>
        <name>Mg(2+)</name>
        <dbReference type="ChEBI" id="CHEBI:18420"/>
        <note>shared with alpha subunit</note>
    </ligand>
</feature>
<evidence type="ECO:0000256" key="6">
    <source>
        <dbReference type="ARBA" id="ARBA00022598"/>
    </source>
</evidence>
<name>A0A451DJ33_9GAMM</name>
<evidence type="ECO:0000259" key="17">
    <source>
        <dbReference type="PROSITE" id="PS50886"/>
    </source>
</evidence>
<accession>A0A451DJ33</accession>
<dbReference type="CDD" id="cd00769">
    <property type="entry name" value="PheRS_beta_core"/>
    <property type="match status" value="1"/>
</dbReference>
<feature type="binding site" evidence="15">
    <location>
        <position position="456"/>
    </location>
    <ligand>
        <name>Mg(2+)</name>
        <dbReference type="ChEBI" id="CHEBI:18420"/>
        <note>shared with alpha subunit</note>
    </ligand>
</feature>
<keyword evidence="4 15" id="KW-0963">Cytoplasm</keyword>
<evidence type="ECO:0000256" key="13">
    <source>
        <dbReference type="ARBA" id="ARBA00023146"/>
    </source>
</evidence>
<dbReference type="FunFam" id="3.30.930.10:FF:000022">
    <property type="entry name" value="Phenylalanine--tRNA ligase beta subunit"/>
    <property type="match status" value="1"/>
</dbReference>
<dbReference type="FunFam" id="2.40.50.140:FF:000045">
    <property type="entry name" value="Phenylalanine--tRNA ligase beta subunit"/>
    <property type="match status" value="1"/>
</dbReference>
<dbReference type="InterPro" id="IPR005146">
    <property type="entry name" value="B3/B4_tRNA-bd"/>
</dbReference>
<keyword evidence="9 15" id="KW-0067">ATP-binding</keyword>
<dbReference type="InterPro" id="IPR002547">
    <property type="entry name" value="tRNA-bd_dom"/>
</dbReference>
<evidence type="ECO:0000256" key="14">
    <source>
        <dbReference type="ARBA" id="ARBA00049255"/>
    </source>
</evidence>
<keyword evidence="6 15" id="KW-0436">Ligase</keyword>
<dbReference type="RefSeq" id="WP_072666041.1">
    <property type="nucleotide sequence ID" value="NZ_LR217725.1"/>
</dbReference>
<keyword evidence="8 15" id="KW-0547">Nucleotide-binding</keyword>
<dbReference type="InterPro" id="IPR012340">
    <property type="entry name" value="NA-bd_OB-fold"/>
</dbReference>
<feature type="binding site" evidence="15">
    <location>
        <position position="462"/>
    </location>
    <ligand>
        <name>Mg(2+)</name>
        <dbReference type="ChEBI" id="CHEBI:18420"/>
        <note>shared with alpha subunit</note>
    </ligand>
</feature>
<dbReference type="GO" id="GO:0004826">
    <property type="term" value="F:phenylalanine-tRNA ligase activity"/>
    <property type="evidence" value="ECO:0007669"/>
    <property type="project" value="UniProtKB-UniRule"/>
</dbReference>
<dbReference type="PROSITE" id="PS50886">
    <property type="entry name" value="TRBD"/>
    <property type="match status" value="1"/>
</dbReference>
<dbReference type="PANTHER" id="PTHR10947:SF0">
    <property type="entry name" value="PHENYLALANINE--TRNA LIGASE BETA SUBUNIT"/>
    <property type="match status" value="1"/>
</dbReference>
<dbReference type="Gene3D" id="3.50.40.10">
    <property type="entry name" value="Phenylalanyl-trna Synthetase, Chain B, domain 3"/>
    <property type="match status" value="1"/>
</dbReference>
<evidence type="ECO:0000313" key="20">
    <source>
        <dbReference type="EMBL" id="VFP86685.1"/>
    </source>
</evidence>
<feature type="domain" description="B5" evidence="19">
    <location>
        <begin position="401"/>
        <end position="478"/>
    </location>
</feature>
<dbReference type="Gene3D" id="3.30.930.10">
    <property type="entry name" value="Bira Bifunctional Protein, Domain 2"/>
    <property type="match status" value="1"/>
</dbReference>
<evidence type="ECO:0000256" key="1">
    <source>
        <dbReference type="ARBA" id="ARBA00004496"/>
    </source>
</evidence>
<feature type="domain" description="FDX-ACB" evidence="18">
    <location>
        <begin position="703"/>
        <end position="796"/>
    </location>
</feature>
<comment type="catalytic activity">
    <reaction evidence="14 15">
        <text>tRNA(Phe) + L-phenylalanine + ATP = L-phenylalanyl-tRNA(Phe) + AMP + diphosphate + H(+)</text>
        <dbReference type="Rhea" id="RHEA:19413"/>
        <dbReference type="Rhea" id="RHEA-COMP:9668"/>
        <dbReference type="Rhea" id="RHEA-COMP:9699"/>
        <dbReference type="ChEBI" id="CHEBI:15378"/>
        <dbReference type="ChEBI" id="CHEBI:30616"/>
        <dbReference type="ChEBI" id="CHEBI:33019"/>
        <dbReference type="ChEBI" id="CHEBI:58095"/>
        <dbReference type="ChEBI" id="CHEBI:78442"/>
        <dbReference type="ChEBI" id="CHEBI:78531"/>
        <dbReference type="ChEBI" id="CHEBI:456215"/>
        <dbReference type="EC" id="6.1.1.20"/>
    </reaction>
</comment>
<evidence type="ECO:0000256" key="16">
    <source>
        <dbReference type="PROSITE-ProRule" id="PRU00209"/>
    </source>
</evidence>
<feature type="domain" description="TRNA-binding" evidence="17">
    <location>
        <begin position="39"/>
        <end position="148"/>
    </location>
</feature>
<dbReference type="Gene3D" id="2.40.50.140">
    <property type="entry name" value="Nucleic acid-binding proteins"/>
    <property type="match status" value="1"/>
</dbReference>
<dbReference type="Pfam" id="PF01588">
    <property type="entry name" value="tRNA_bind"/>
    <property type="match status" value="1"/>
</dbReference>
<dbReference type="EMBL" id="LR217725">
    <property type="protein sequence ID" value="VFP86685.1"/>
    <property type="molecule type" value="Genomic_DNA"/>
</dbReference>
<dbReference type="FunFam" id="3.30.70.380:FF:000001">
    <property type="entry name" value="Phenylalanine--tRNA ligase beta subunit"/>
    <property type="match status" value="1"/>
</dbReference>
<dbReference type="InterPro" id="IPR033714">
    <property type="entry name" value="tRNA_bind_bactPheRS"/>
</dbReference>
<keyword evidence="11 16" id="KW-0694">RNA-binding</keyword>
<dbReference type="InterPro" id="IPR045864">
    <property type="entry name" value="aa-tRNA-synth_II/BPL/LPL"/>
</dbReference>
<evidence type="ECO:0000256" key="5">
    <source>
        <dbReference type="ARBA" id="ARBA00022555"/>
    </source>
</evidence>
<evidence type="ECO:0000313" key="21">
    <source>
        <dbReference type="Proteomes" id="UP000294462"/>
    </source>
</evidence>
<keyword evidence="13 15" id="KW-0030">Aminoacyl-tRNA synthetase</keyword>
<evidence type="ECO:0000256" key="8">
    <source>
        <dbReference type="ARBA" id="ARBA00022741"/>
    </source>
</evidence>
<evidence type="ECO:0000256" key="4">
    <source>
        <dbReference type="ARBA" id="ARBA00022490"/>
    </source>
</evidence>
<dbReference type="GO" id="GO:0009328">
    <property type="term" value="C:phenylalanine-tRNA ligase complex"/>
    <property type="evidence" value="ECO:0007669"/>
    <property type="project" value="TreeGrafter"/>
</dbReference>
<keyword evidence="5 16" id="KW-0820">tRNA-binding</keyword>
<evidence type="ECO:0000256" key="10">
    <source>
        <dbReference type="ARBA" id="ARBA00022842"/>
    </source>
</evidence>
<dbReference type="PANTHER" id="PTHR10947">
    <property type="entry name" value="PHENYLALANYL-TRNA SYNTHETASE BETA CHAIN AND LEUCINE-RICH REPEAT-CONTAINING PROTEIN 47"/>
    <property type="match status" value="1"/>
</dbReference>
<dbReference type="SMART" id="SM00873">
    <property type="entry name" value="B3_4"/>
    <property type="match status" value="1"/>
</dbReference>
<dbReference type="Proteomes" id="UP000294462">
    <property type="component" value="Chromosome"/>
</dbReference>
<comment type="subcellular location">
    <subcellularLocation>
        <location evidence="1 15">Cytoplasm</location>
    </subcellularLocation>
</comment>
<evidence type="ECO:0000256" key="3">
    <source>
        <dbReference type="ARBA" id="ARBA00011209"/>
    </source>
</evidence>
<dbReference type="GO" id="GO:0000049">
    <property type="term" value="F:tRNA binding"/>
    <property type="evidence" value="ECO:0007669"/>
    <property type="project" value="UniProtKB-UniRule"/>
</dbReference>
<protein>
    <recommendedName>
        <fullName evidence="15">Phenylalanine--tRNA ligase beta subunit</fullName>
        <ecNumber evidence="15">6.1.1.20</ecNumber>
    </recommendedName>
    <alternativeName>
        <fullName evidence="15">Phenylalanyl-tRNA synthetase beta subunit</fullName>
        <shortName evidence="15">PheRS</shortName>
    </alternativeName>
</protein>
<dbReference type="FunFam" id="3.30.56.10:FF:000002">
    <property type="entry name" value="Phenylalanine--tRNA ligase beta subunit"/>
    <property type="match status" value="1"/>
</dbReference>
<evidence type="ECO:0000259" key="19">
    <source>
        <dbReference type="PROSITE" id="PS51483"/>
    </source>
</evidence>
<keyword evidence="12 15" id="KW-0648">Protein biosynthesis</keyword>
<dbReference type="NCBIfam" id="TIGR00472">
    <property type="entry name" value="pheT_bact"/>
    <property type="match status" value="1"/>
</dbReference>
<dbReference type="SUPFAM" id="SSF50249">
    <property type="entry name" value="Nucleic acid-binding proteins"/>
    <property type="match status" value="1"/>
</dbReference>
<evidence type="ECO:0000256" key="2">
    <source>
        <dbReference type="ARBA" id="ARBA00008653"/>
    </source>
</evidence>
<dbReference type="InterPro" id="IPR020825">
    <property type="entry name" value="Phe-tRNA_synthase-like_B3/B4"/>
</dbReference>
<dbReference type="Pfam" id="PF03483">
    <property type="entry name" value="B3_4"/>
    <property type="match status" value="1"/>
</dbReference>
<dbReference type="InterPro" id="IPR036690">
    <property type="entry name" value="Fdx_antiC-bd_sf"/>
</dbReference>
<evidence type="ECO:0000256" key="9">
    <source>
        <dbReference type="ARBA" id="ARBA00022840"/>
    </source>
</evidence>
<dbReference type="SUPFAM" id="SSF54991">
    <property type="entry name" value="Anticodon-binding domain of PheRS"/>
    <property type="match status" value="1"/>
</dbReference>
<gene>
    <name evidence="15 20" type="primary">pheT</name>
    <name evidence="20" type="ORF">ERCIPSTX3056_122</name>
</gene>
<dbReference type="SUPFAM" id="SSF55681">
    <property type="entry name" value="Class II aaRS and biotin synthetases"/>
    <property type="match status" value="1"/>
</dbReference>
<dbReference type="InterPro" id="IPR004532">
    <property type="entry name" value="Phe-tRNA-ligase_IIc_bsu_bact"/>
</dbReference>
<dbReference type="PROSITE" id="PS51447">
    <property type="entry name" value="FDX_ACB"/>
    <property type="match status" value="1"/>
</dbReference>